<sequence length="180" mass="20566">MNKYSVSKSAVKTAIARLGLTKTQAQNVLPKYAQGAAFVWSLDSTSGSQAVYDNYNERVRLVIAENSTVLDVFPIDYALQSPHNLSEKVRQSLKESTKETLIARRDETHRKWCVVEVDFHANSHEIAKVRLAMIDAKLEEQAKLNKRLADLCAENKRLHIERSELRKERTELERALVPYI</sequence>
<proteinExistence type="predicted"/>
<dbReference type="AlphaFoldDB" id="A0A9Q4DNA7"/>
<keyword evidence="1" id="KW-0175">Coiled coil</keyword>
<name>A0A9Q4DNA7_BACSC</name>
<accession>A0A9Q4DNA7</accession>
<reference evidence="2" key="1">
    <citation type="submission" date="2022-02" db="EMBL/GenBank/DDBJ databases">
        <title>Crop Bioprotection Bacillus Genome Sequencing.</title>
        <authorList>
            <person name="Dunlap C."/>
        </authorList>
    </citation>
    <scope>NUCLEOTIDE SEQUENCE</scope>
    <source>
        <strain evidence="2">M18B4</strain>
    </source>
</reference>
<protein>
    <submittedName>
        <fullName evidence="2">Uncharacterized protein</fullName>
    </submittedName>
</protein>
<gene>
    <name evidence="2" type="ORF">MOC45_08470</name>
</gene>
<evidence type="ECO:0000313" key="3">
    <source>
        <dbReference type="Proteomes" id="UP001070352"/>
    </source>
</evidence>
<dbReference type="Proteomes" id="UP001070352">
    <property type="component" value="Unassembled WGS sequence"/>
</dbReference>
<organism evidence="2 3">
    <name type="scientific">Bacillus spizizenii</name>
    <name type="common">Bacillus subtilis subsp. spizizenii</name>
    <dbReference type="NCBI Taxonomy" id="96241"/>
    <lineage>
        <taxon>Bacteria</taxon>
        <taxon>Bacillati</taxon>
        <taxon>Bacillota</taxon>
        <taxon>Bacilli</taxon>
        <taxon>Bacillales</taxon>
        <taxon>Bacillaceae</taxon>
        <taxon>Bacillus</taxon>
    </lineage>
</organism>
<evidence type="ECO:0000313" key="2">
    <source>
        <dbReference type="EMBL" id="MCY8120638.1"/>
    </source>
</evidence>
<comment type="caution">
    <text evidence="2">The sequence shown here is derived from an EMBL/GenBank/DDBJ whole genome shotgun (WGS) entry which is preliminary data.</text>
</comment>
<feature type="coiled-coil region" evidence="1">
    <location>
        <begin position="134"/>
        <end position="175"/>
    </location>
</feature>
<dbReference type="EMBL" id="JALANJ010000010">
    <property type="protein sequence ID" value="MCY8120638.1"/>
    <property type="molecule type" value="Genomic_DNA"/>
</dbReference>
<evidence type="ECO:0000256" key="1">
    <source>
        <dbReference type="SAM" id="Coils"/>
    </source>
</evidence>